<evidence type="ECO:0000259" key="3">
    <source>
        <dbReference type="PROSITE" id="PS51668"/>
    </source>
</evidence>
<dbReference type="EMBL" id="CP031307">
    <property type="protein sequence ID" value="QCC56846.1"/>
    <property type="molecule type" value="Genomic_DNA"/>
</dbReference>
<dbReference type="RefSeq" id="WP_006067240.1">
    <property type="nucleotide sequence ID" value="NZ_CP031307.1"/>
</dbReference>
<comment type="similarity">
    <text evidence="2">Belongs to the tRNA methyltransferase O family.</text>
</comment>
<dbReference type="InterPro" id="IPR036414">
    <property type="entry name" value="YaeB_N_sf"/>
</dbReference>
<keyword evidence="4" id="KW-0614">Plasmid</keyword>
<geneLocation type="plasmid" evidence="4">
    <name>unnamed2</name>
</geneLocation>
<keyword evidence="4" id="KW-0489">Methyltransferase</keyword>
<feature type="domain" description="TsaA-like" evidence="3">
    <location>
        <begin position="8"/>
        <end position="139"/>
    </location>
</feature>
<reference evidence="4 5" key="1">
    <citation type="journal article" date="2019" name="Nat. Commun.">
        <title>A new type of DNA phosphorothioation-based antiviral system in archaea.</title>
        <authorList>
            <person name="Xiong L."/>
            <person name="Liu S."/>
            <person name="Chen S."/>
            <person name="Xiao Y."/>
            <person name="Zhu B."/>
            <person name="Gao Y."/>
            <person name="Zhang Y."/>
            <person name="Chen B."/>
            <person name="Luo J."/>
            <person name="Deng Z."/>
            <person name="Chen X."/>
            <person name="Wang L."/>
            <person name="Chen S."/>
        </authorList>
    </citation>
    <scope>NUCLEOTIDE SEQUENCE [LARGE SCALE GENOMIC DNA]</scope>
    <source>
        <strain evidence="4 5">JCM 10635</strain>
        <plasmid evidence="4 5">unnamed2</plasmid>
    </source>
</reference>
<dbReference type="CDD" id="cd09281">
    <property type="entry name" value="UPF0066"/>
    <property type="match status" value="1"/>
</dbReference>
<dbReference type="Pfam" id="PF01980">
    <property type="entry name" value="TrmO_N"/>
    <property type="match status" value="1"/>
</dbReference>
<keyword evidence="1" id="KW-0949">S-adenosyl-L-methionine</keyword>
<protein>
    <submittedName>
        <fullName evidence="4">tRNA (N6-threonylcarbamoyladenosine(37)-N6)-methyltransferase TrmO</fullName>
    </submittedName>
</protein>
<evidence type="ECO:0000256" key="1">
    <source>
        <dbReference type="ARBA" id="ARBA00022691"/>
    </source>
</evidence>
<keyword evidence="4" id="KW-0808">Transferase</keyword>
<gene>
    <name evidence="4" type="primary">tsaA</name>
    <name evidence="4" type="ORF">DV706_20135</name>
</gene>
<organism evidence="4 5">
    <name type="scientific">Natronorubrum bangense</name>
    <dbReference type="NCBI Taxonomy" id="61858"/>
    <lineage>
        <taxon>Archaea</taxon>
        <taxon>Methanobacteriati</taxon>
        <taxon>Methanobacteriota</taxon>
        <taxon>Stenosarchaea group</taxon>
        <taxon>Halobacteria</taxon>
        <taxon>Halobacteriales</taxon>
        <taxon>Natrialbaceae</taxon>
        <taxon>Natronorubrum</taxon>
    </lineage>
</organism>
<dbReference type="NCBIfam" id="TIGR00104">
    <property type="entry name" value="tRNA_TsaA"/>
    <property type="match status" value="1"/>
</dbReference>
<dbReference type="InterPro" id="IPR036413">
    <property type="entry name" value="YaeB-like_sf"/>
</dbReference>
<proteinExistence type="inferred from homology"/>
<dbReference type="GO" id="GO:0032259">
    <property type="term" value="P:methylation"/>
    <property type="evidence" value="ECO:0007669"/>
    <property type="project" value="UniProtKB-KW"/>
</dbReference>
<evidence type="ECO:0000313" key="4">
    <source>
        <dbReference type="EMBL" id="QCC56846.1"/>
    </source>
</evidence>
<dbReference type="GeneID" id="39853590"/>
<dbReference type="KEGG" id="nbg:DV706_20135"/>
<dbReference type="PANTHER" id="PTHR12818:SF0">
    <property type="entry name" value="TRNA (ADENINE(37)-N6)-METHYLTRANSFERASE"/>
    <property type="match status" value="1"/>
</dbReference>
<dbReference type="SUPFAM" id="SSF118196">
    <property type="entry name" value="YaeB-like"/>
    <property type="match status" value="1"/>
</dbReference>
<dbReference type="Gene3D" id="2.40.30.70">
    <property type="entry name" value="YaeB-like"/>
    <property type="match status" value="1"/>
</dbReference>
<dbReference type="AlphaFoldDB" id="A0A4D6HUC9"/>
<dbReference type="InterPro" id="IPR023370">
    <property type="entry name" value="TrmO-like_N"/>
</dbReference>
<name>A0A4D6HUC9_9EURY</name>
<evidence type="ECO:0000256" key="2">
    <source>
        <dbReference type="ARBA" id="ARBA00033753"/>
    </source>
</evidence>
<dbReference type="PANTHER" id="PTHR12818">
    <property type="entry name" value="TRNA (ADENINE(37)-N6)-METHYLTRANSFERASE"/>
    <property type="match status" value="1"/>
</dbReference>
<evidence type="ECO:0000313" key="5">
    <source>
        <dbReference type="Proteomes" id="UP000296822"/>
    </source>
</evidence>
<dbReference type="GO" id="GO:0008168">
    <property type="term" value="F:methyltransferase activity"/>
    <property type="evidence" value="ECO:0007669"/>
    <property type="project" value="UniProtKB-KW"/>
</dbReference>
<dbReference type="Proteomes" id="UP000296822">
    <property type="component" value="Plasmid unnamed2"/>
</dbReference>
<sequence length="162" mass="17606">MADDKLEYDPIGVIHTPFESPEGMPIQPAGADATGTVELAPRYAAGLQDLAEFSHCILLYHFHASDDDVSLTVEPFLDETERGLFATRAPQRPNPIGLSVVEIDTVTGREITVNGVDVVDGTPLLDIKPFVPQFDAPDDVDAGWLETSQSAVHSKRADDRFC</sequence>
<dbReference type="InterPro" id="IPR040372">
    <property type="entry name" value="YaeB-like"/>
</dbReference>
<dbReference type="PROSITE" id="PS51668">
    <property type="entry name" value="TSAA_2"/>
    <property type="match status" value="1"/>
</dbReference>
<accession>A0A4D6HUC9</accession>